<name>A0AAW0XLR5_CHEQU</name>
<dbReference type="EMBL" id="JARKIK010000033">
    <property type="protein sequence ID" value="KAK8740629.1"/>
    <property type="molecule type" value="Genomic_DNA"/>
</dbReference>
<dbReference type="PANTHER" id="PTHR43157">
    <property type="entry name" value="PHOSPHATIDYLINOSITOL-GLYCAN BIOSYNTHESIS CLASS F PROTEIN-RELATED"/>
    <property type="match status" value="1"/>
</dbReference>
<dbReference type="Gene3D" id="3.40.50.720">
    <property type="entry name" value="NAD(P)-binding Rossmann-like Domain"/>
    <property type="match status" value="1"/>
</dbReference>
<organism evidence="2 3">
    <name type="scientific">Cherax quadricarinatus</name>
    <name type="common">Australian red claw crayfish</name>
    <dbReference type="NCBI Taxonomy" id="27406"/>
    <lineage>
        <taxon>Eukaryota</taxon>
        <taxon>Metazoa</taxon>
        <taxon>Ecdysozoa</taxon>
        <taxon>Arthropoda</taxon>
        <taxon>Crustacea</taxon>
        <taxon>Multicrustacea</taxon>
        <taxon>Malacostraca</taxon>
        <taxon>Eumalacostraca</taxon>
        <taxon>Eucarida</taxon>
        <taxon>Decapoda</taxon>
        <taxon>Pleocyemata</taxon>
        <taxon>Astacidea</taxon>
        <taxon>Parastacoidea</taxon>
        <taxon>Parastacidae</taxon>
        <taxon>Cherax</taxon>
    </lineage>
</organism>
<dbReference type="Proteomes" id="UP001445076">
    <property type="component" value="Unassembled WGS sequence"/>
</dbReference>
<evidence type="ECO:0000256" key="1">
    <source>
        <dbReference type="ARBA" id="ARBA00023002"/>
    </source>
</evidence>
<feature type="non-terminal residue" evidence="2">
    <location>
        <position position="1"/>
    </location>
</feature>
<protein>
    <submittedName>
        <fullName evidence="2">Uncharacterized protein</fullName>
    </submittedName>
</protein>
<dbReference type="PANTHER" id="PTHR43157:SF31">
    <property type="entry name" value="PHOSPHATIDYLINOSITOL-GLYCAN BIOSYNTHESIS CLASS F PROTEIN"/>
    <property type="match status" value="1"/>
</dbReference>
<dbReference type="InterPro" id="IPR036291">
    <property type="entry name" value="NAD(P)-bd_dom_sf"/>
</dbReference>
<keyword evidence="3" id="KW-1185">Reference proteome</keyword>
<reference evidence="2 3" key="1">
    <citation type="journal article" date="2024" name="BMC Genomics">
        <title>Genome assembly of redclaw crayfish (Cherax quadricarinatus) provides insights into its immune adaptation and hypoxia tolerance.</title>
        <authorList>
            <person name="Liu Z."/>
            <person name="Zheng J."/>
            <person name="Li H."/>
            <person name="Fang K."/>
            <person name="Wang S."/>
            <person name="He J."/>
            <person name="Zhou D."/>
            <person name="Weng S."/>
            <person name="Chi M."/>
            <person name="Gu Z."/>
            <person name="He J."/>
            <person name="Li F."/>
            <person name="Wang M."/>
        </authorList>
    </citation>
    <scope>NUCLEOTIDE SEQUENCE [LARGE SCALE GENOMIC DNA]</scope>
    <source>
        <strain evidence="2">ZL_2023a</strain>
    </source>
</reference>
<dbReference type="SUPFAM" id="SSF51735">
    <property type="entry name" value="NAD(P)-binding Rossmann-fold domains"/>
    <property type="match status" value="1"/>
</dbReference>
<dbReference type="GO" id="GO:0016491">
    <property type="term" value="F:oxidoreductase activity"/>
    <property type="evidence" value="ECO:0007669"/>
    <property type="project" value="UniProtKB-KW"/>
</dbReference>
<dbReference type="AlphaFoldDB" id="A0AAW0XLR5"/>
<proteinExistence type="predicted"/>
<gene>
    <name evidence="2" type="ORF">OTU49_003001</name>
</gene>
<evidence type="ECO:0000313" key="2">
    <source>
        <dbReference type="EMBL" id="KAK8740629.1"/>
    </source>
</evidence>
<evidence type="ECO:0000313" key="3">
    <source>
        <dbReference type="Proteomes" id="UP001445076"/>
    </source>
</evidence>
<sequence>ESHISVLSSYLSIYLSHTYVSFPSGVTANSVHPGCVSTEIFYKGQVTFFAWLCGKLFYLMGKDAKLGAEPVIYLAVSEEVEGVSGSYFVDCKDTATTELARQRKLAKQLWEASEVDVKLQPDERYY</sequence>
<accession>A0AAW0XLR5</accession>
<comment type="caution">
    <text evidence="2">The sequence shown here is derived from an EMBL/GenBank/DDBJ whole genome shotgun (WGS) entry which is preliminary data.</text>
</comment>
<keyword evidence="1" id="KW-0560">Oxidoreductase</keyword>